<evidence type="ECO:0000313" key="4">
    <source>
        <dbReference type="Proteomes" id="UP000663829"/>
    </source>
</evidence>
<feature type="domain" description="F-box" evidence="1">
    <location>
        <begin position="1"/>
        <end position="46"/>
    </location>
</feature>
<dbReference type="Proteomes" id="UP000663829">
    <property type="component" value="Unassembled WGS sequence"/>
</dbReference>
<sequence>MWLKLPDVIWYNVTCYLSTNDIIHLSQTCRFLFDCISNSNRFWCHLIRVRFGRKVLQRYTIDLFQQSNDDYELYRHIEQETDIRYEYEAIPKDFFRFKGWWPKINAAEYRFGFALVRSYRFYLQRLQLKMAVTEDRFRLQVRYSHKFNNEKLNPYRNSVLLSKLLFYYLYDVKRLMSIDGSKATHRIFSHVMPGKYTVVWRIQLDNPRAGLWHEQHVEFTSLPEYGELAVSSWTNKIIKSKWELNGTNWFHETMGTIIVYDISNVYVALTYYHSRPFGMRWDYVDLKITV</sequence>
<dbReference type="Pfam" id="PF00646">
    <property type="entry name" value="F-box"/>
    <property type="match status" value="1"/>
</dbReference>
<proteinExistence type="predicted"/>
<dbReference type="InterPro" id="IPR001810">
    <property type="entry name" value="F-box_dom"/>
</dbReference>
<dbReference type="Proteomes" id="UP000681722">
    <property type="component" value="Unassembled WGS sequence"/>
</dbReference>
<comment type="caution">
    <text evidence="2">The sequence shown here is derived from an EMBL/GenBank/DDBJ whole genome shotgun (WGS) entry which is preliminary data.</text>
</comment>
<dbReference type="AlphaFoldDB" id="A0A815SMF1"/>
<evidence type="ECO:0000313" key="3">
    <source>
        <dbReference type="EMBL" id="CAF4357290.1"/>
    </source>
</evidence>
<protein>
    <recommendedName>
        <fullName evidence="1">F-box domain-containing protein</fullName>
    </recommendedName>
</protein>
<dbReference type="EMBL" id="CAJNOQ010021985">
    <property type="protein sequence ID" value="CAF1494606.1"/>
    <property type="molecule type" value="Genomic_DNA"/>
</dbReference>
<evidence type="ECO:0000313" key="2">
    <source>
        <dbReference type="EMBL" id="CAF1494606.1"/>
    </source>
</evidence>
<gene>
    <name evidence="2" type="ORF">GPM918_LOCUS36413</name>
    <name evidence="3" type="ORF">SRO942_LOCUS37150</name>
</gene>
<dbReference type="OrthoDB" id="9970274at2759"/>
<dbReference type="SMART" id="SM00256">
    <property type="entry name" value="FBOX"/>
    <property type="match status" value="1"/>
</dbReference>
<dbReference type="PROSITE" id="PS50181">
    <property type="entry name" value="FBOX"/>
    <property type="match status" value="1"/>
</dbReference>
<dbReference type="InterPro" id="IPR036047">
    <property type="entry name" value="F-box-like_dom_sf"/>
</dbReference>
<name>A0A815SMF1_9BILA</name>
<reference evidence="2" key="1">
    <citation type="submission" date="2021-02" db="EMBL/GenBank/DDBJ databases">
        <authorList>
            <person name="Nowell W R."/>
        </authorList>
    </citation>
    <scope>NUCLEOTIDE SEQUENCE</scope>
</reference>
<organism evidence="2 4">
    <name type="scientific">Didymodactylos carnosus</name>
    <dbReference type="NCBI Taxonomy" id="1234261"/>
    <lineage>
        <taxon>Eukaryota</taxon>
        <taxon>Metazoa</taxon>
        <taxon>Spiralia</taxon>
        <taxon>Gnathifera</taxon>
        <taxon>Rotifera</taxon>
        <taxon>Eurotatoria</taxon>
        <taxon>Bdelloidea</taxon>
        <taxon>Philodinida</taxon>
        <taxon>Philodinidae</taxon>
        <taxon>Didymodactylos</taxon>
    </lineage>
</organism>
<dbReference type="SUPFAM" id="SSF81383">
    <property type="entry name" value="F-box domain"/>
    <property type="match status" value="1"/>
</dbReference>
<accession>A0A815SMF1</accession>
<dbReference type="EMBL" id="CAJOBC010087486">
    <property type="protein sequence ID" value="CAF4357290.1"/>
    <property type="molecule type" value="Genomic_DNA"/>
</dbReference>
<keyword evidence="4" id="KW-1185">Reference proteome</keyword>
<evidence type="ECO:0000259" key="1">
    <source>
        <dbReference type="PROSITE" id="PS50181"/>
    </source>
</evidence>